<name>A0A1I1RJ55_9BACT</name>
<dbReference type="GO" id="GO:0006508">
    <property type="term" value="P:proteolysis"/>
    <property type="evidence" value="ECO:0007669"/>
    <property type="project" value="InterPro"/>
</dbReference>
<dbReference type="InterPro" id="IPR009045">
    <property type="entry name" value="Zn_M74/Hedgehog-like"/>
</dbReference>
<keyword evidence="3" id="KW-1185">Reference proteome</keyword>
<dbReference type="OrthoDB" id="9799970at2"/>
<organism evidence="2 3">
    <name type="scientific">Spirosoma endophyticum</name>
    <dbReference type="NCBI Taxonomy" id="662367"/>
    <lineage>
        <taxon>Bacteria</taxon>
        <taxon>Pseudomonadati</taxon>
        <taxon>Bacteroidota</taxon>
        <taxon>Cytophagia</taxon>
        <taxon>Cytophagales</taxon>
        <taxon>Cytophagaceae</taxon>
        <taxon>Spirosoma</taxon>
    </lineage>
</organism>
<keyword evidence="2" id="KW-0121">Carboxypeptidase</keyword>
<dbReference type="Pfam" id="PF02557">
    <property type="entry name" value="VanY"/>
    <property type="match status" value="1"/>
</dbReference>
<keyword evidence="2" id="KW-0378">Hydrolase</keyword>
<evidence type="ECO:0000313" key="3">
    <source>
        <dbReference type="Proteomes" id="UP000198598"/>
    </source>
</evidence>
<dbReference type="Gene3D" id="3.30.1380.10">
    <property type="match status" value="1"/>
</dbReference>
<dbReference type="Proteomes" id="UP000198598">
    <property type="component" value="Unassembled WGS sequence"/>
</dbReference>
<evidence type="ECO:0000313" key="2">
    <source>
        <dbReference type="EMBL" id="SFD34385.1"/>
    </source>
</evidence>
<gene>
    <name evidence="2" type="ORF">SAMN05216167_104431</name>
</gene>
<dbReference type="SUPFAM" id="SSF55166">
    <property type="entry name" value="Hedgehog/DD-peptidase"/>
    <property type="match status" value="1"/>
</dbReference>
<dbReference type="AlphaFoldDB" id="A0A1I1RJ55"/>
<reference evidence="2 3" key="1">
    <citation type="submission" date="2016-10" db="EMBL/GenBank/DDBJ databases">
        <authorList>
            <person name="de Groot N.N."/>
        </authorList>
    </citation>
    <scope>NUCLEOTIDE SEQUENCE [LARGE SCALE GENOMIC DNA]</scope>
    <source>
        <strain evidence="2 3">DSM 26130</strain>
    </source>
</reference>
<protein>
    <submittedName>
        <fullName evidence="2">D-alanyl-D-alanine carboxypeptidase</fullName>
    </submittedName>
</protein>
<accession>A0A1I1RJ55</accession>
<dbReference type="InterPro" id="IPR003709">
    <property type="entry name" value="VanY-like_core_dom"/>
</dbReference>
<dbReference type="GO" id="GO:0004180">
    <property type="term" value="F:carboxypeptidase activity"/>
    <property type="evidence" value="ECO:0007669"/>
    <property type="project" value="UniProtKB-KW"/>
</dbReference>
<sequence>MAANLNLLIPEFQEKVTTLLQNCRRRGIEMRPNEGLRTPFLQAIYWRQSRTKEVIQKKINELKTNGAPFLAHCLDNVGPQHGEPVTNALPGFSWHQWGEALDCFWVVNGRAVWDLTTVVHGQNGFMVYADEAKKLGLDAGLFWTSLIDAPHVQLQKASNPTRVHSVVEIDRIMEERFGN</sequence>
<evidence type="ECO:0000259" key="1">
    <source>
        <dbReference type="Pfam" id="PF02557"/>
    </source>
</evidence>
<dbReference type="RefSeq" id="WP_093827069.1">
    <property type="nucleotide sequence ID" value="NZ_FOLQ01000004.1"/>
</dbReference>
<dbReference type="EMBL" id="FOLQ01000004">
    <property type="protein sequence ID" value="SFD34385.1"/>
    <property type="molecule type" value="Genomic_DNA"/>
</dbReference>
<proteinExistence type="predicted"/>
<dbReference type="CDD" id="cd14845">
    <property type="entry name" value="L-Ala-D-Glu_peptidase_like"/>
    <property type="match status" value="1"/>
</dbReference>
<keyword evidence="2" id="KW-0645">Protease</keyword>
<feature type="domain" description="D-alanyl-D-alanine carboxypeptidase-like core" evidence="1">
    <location>
        <begin position="9"/>
        <end position="110"/>
    </location>
</feature>